<proteinExistence type="predicted"/>
<keyword evidence="3" id="KW-1185">Reference proteome</keyword>
<evidence type="ECO:0000256" key="1">
    <source>
        <dbReference type="SAM" id="Phobius"/>
    </source>
</evidence>
<evidence type="ECO:0000313" key="3">
    <source>
        <dbReference type="Proteomes" id="UP000236319"/>
    </source>
</evidence>
<protein>
    <submittedName>
        <fullName evidence="2">Uncharacterized protein</fullName>
    </submittedName>
</protein>
<evidence type="ECO:0000313" key="2">
    <source>
        <dbReference type="EMBL" id="GBE62819.1"/>
    </source>
</evidence>
<dbReference type="Proteomes" id="UP000236319">
    <property type="component" value="Unassembled WGS sequence"/>
</dbReference>
<dbReference type="AlphaFoldDB" id="A0A2H6KIL1"/>
<comment type="caution">
    <text evidence="2">The sequence shown here is derived from an EMBL/GenBank/DDBJ whole genome shotgun (WGS) entry which is preliminary data.</text>
</comment>
<organism evidence="2 3">
    <name type="scientific">Babesia ovata</name>
    <dbReference type="NCBI Taxonomy" id="189622"/>
    <lineage>
        <taxon>Eukaryota</taxon>
        <taxon>Sar</taxon>
        <taxon>Alveolata</taxon>
        <taxon>Apicomplexa</taxon>
        <taxon>Aconoidasida</taxon>
        <taxon>Piroplasmida</taxon>
        <taxon>Babesiidae</taxon>
        <taxon>Babesia</taxon>
    </lineage>
</organism>
<dbReference type="EMBL" id="BDSA01000007">
    <property type="protein sequence ID" value="GBE62819.1"/>
    <property type="molecule type" value="Genomic_DNA"/>
</dbReference>
<dbReference type="RefSeq" id="XP_028869062.1">
    <property type="nucleotide sequence ID" value="XM_029013229.1"/>
</dbReference>
<keyword evidence="1" id="KW-0812">Transmembrane</keyword>
<keyword evidence="1" id="KW-1133">Transmembrane helix</keyword>
<gene>
    <name evidence="2" type="ORF">BOVATA_043120</name>
</gene>
<reference evidence="2 3" key="1">
    <citation type="journal article" date="2017" name="BMC Genomics">
        <title>Whole-genome assembly of Babesia ovata and comparative genomics between closely related pathogens.</title>
        <authorList>
            <person name="Yamagishi J."/>
            <person name="Asada M."/>
            <person name="Hakimi H."/>
            <person name="Tanaka T.Q."/>
            <person name="Sugimoto C."/>
            <person name="Kawazu S."/>
        </authorList>
    </citation>
    <scope>NUCLEOTIDE SEQUENCE [LARGE SCALE GENOMIC DNA]</scope>
    <source>
        <strain evidence="2 3">Miyake</strain>
    </source>
</reference>
<dbReference type="VEuPathDB" id="PiroplasmaDB:BOVATA_043120"/>
<dbReference type="GeneID" id="39876589"/>
<name>A0A2H6KIL1_9APIC</name>
<sequence>MVTGAEDWSDVQCHARLPEARSADGVLEGRLTVLNALSPVTYELVEESEQVVWRPGRAGEEAFQVAAQPGEGRRCAAAESAENVHDASACTRTRGQPGVIGGQLVREEAHQAILEERLERRLDAALGMLVTRLVGILVGHLVTSLVGILVNLLGTLLVRTLHGVALPRRSSDAAAVPAVEPSAVPGVVEAPAVEEIQLVVEAFEHIVQQAEQSVRVAGVEQASGVCVEVAGVYATCVAVAEQCGEH</sequence>
<keyword evidence="1" id="KW-0472">Membrane</keyword>
<feature type="transmembrane region" description="Helical" evidence="1">
    <location>
        <begin position="133"/>
        <end position="158"/>
    </location>
</feature>
<accession>A0A2H6KIL1</accession>